<dbReference type="GO" id="GO:0003700">
    <property type="term" value="F:DNA-binding transcription factor activity"/>
    <property type="evidence" value="ECO:0007669"/>
    <property type="project" value="TreeGrafter"/>
</dbReference>
<dbReference type="GO" id="GO:0003677">
    <property type="term" value="F:DNA binding"/>
    <property type="evidence" value="ECO:0007669"/>
    <property type="project" value="UniProtKB-KW"/>
</dbReference>
<gene>
    <name evidence="3" type="ORF">BJ969_001495</name>
</gene>
<keyword evidence="1" id="KW-0238">DNA-binding</keyword>
<dbReference type="GO" id="GO:0005829">
    <property type="term" value="C:cytosol"/>
    <property type="evidence" value="ECO:0007669"/>
    <property type="project" value="TreeGrafter"/>
</dbReference>
<dbReference type="InterPro" id="IPR011051">
    <property type="entry name" value="RmlC_Cupin_sf"/>
</dbReference>
<name>A0A840NJF7_9PSEU</name>
<evidence type="ECO:0000313" key="4">
    <source>
        <dbReference type="Proteomes" id="UP000580474"/>
    </source>
</evidence>
<accession>A0A840NJF7</accession>
<keyword evidence="4" id="KW-1185">Reference proteome</keyword>
<dbReference type="PANTHER" id="PTHR46797">
    <property type="entry name" value="HTH-TYPE TRANSCRIPTIONAL REGULATOR"/>
    <property type="match status" value="1"/>
</dbReference>
<dbReference type="InterPro" id="IPR050807">
    <property type="entry name" value="TransReg_Diox_bact_type"/>
</dbReference>
<dbReference type="Pfam" id="PF01381">
    <property type="entry name" value="HTH_3"/>
    <property type="match status" value="1"/>
</dbReference>
<dbReference type="CDD" id="cd02209">
    <property type="entry name" value="cupin_XRE_C"/>
    <property type="match status" value="1"/>
</dbReference>
<dbReference type="AlphaFoldDB" id="A0A840NJF7"/>
<evidence type="ECO:0000256" key="1">
    <source>
        <dbReference type="ARBA" id="ARBA00023125"/>
    </source>
</evidence>
<feature type="domain" description="HTH cro/C1-type" evidence="2">
    <location>
        <begin position="12"/>
        <end position="66"/>
    </location>
</feature>
<proteinExistence type="predicted"/>
<dbReference type="RefSeq" id="WP_184478099.1">
    <property type="nucleotide sequence ID" value="NZ_JACHIV010000001.1"/>
</dbReference>
<dbReference type="InterPro" id="IPR014710">
    <property type="entry name" value="RmlC-like_jellyroll"/>
</dbReference>
<dbReference type="PANTHER" id="PTHR46797:SF1">
    <property type="entry name" value="METHYLPHOSPHONATE SYNTHASE"/>
    <property type="match status" value="1"/>
</dbReference>
<evidence type="ECO:0000313" key="3">
    <source>
        <dbReference type="EMBL" id="MBB5068407.1"/>
    </source>
</evidence>
<protein>
    <submittedName>
        <fullName evidence="3">Transcriptional regulator with XRE-family HTH domain</fullName>
    </submittedName>
</protein>
<dbReference type="EMBL" id="JACHIV010000001">
    <property type="protein sequence ID" value="MBB5068407.1"/>
    <property type="molecule type" value="Genomic_DNA"/>
</dbReference>
<dbReference type="CDD" id="cd00093">
    <property type="entry name" value="HTH_XRE"/>
    <property type="match status" value="1"/>
</dbReference>
<dbReference type="SUPFAM" id="SSF47413">
    <property type="entry name" value="lambda repressor-like DNA-binding domains"/>
    <property type="match status" value="1"/>
</dbReference>
<dbReference type="PROSITE" id="PS50943">
    <property type="entry name" value="HTH_CROC1"/>
    <property type="match status" value="1"/>
</dbReference>
<dbReference type="SUPFAM" id="SSF51182">
    <property type="entry name" value="RmlC-like cupins"/>
    <property type="match status" value="1"/>
</dbReference>
<sequence length="182" mass="19388">MTSPLEIISAALRRERTRAGLTLSELAKRAGVAKSTLSQLESGSGNPSVETLWALGLALGVPFSRLVEQRAPQIRVVRAGETMLIRSEHSPFAAAMISACPSGARRDLHLIEAQPGNARRAEGHLPGTVEHLLITAGRLRAGPEEAQVELAPGDYASFAGDVPHTYEALEPDTTAVLLMEHV</sequence>
<evidence type="ECO:0000259" key="2">
    <source>
        <dbReference type="PROSITE" id="PS50943"/>
    </source>
</evidence>
<dbReference type="Gene3D" id="2.60.120.10">
    <property type="entry name" value="Jelly Rolls"/>
    <property type="match status" value="1"/>
</dbReference>
<reference evidence="3 4" key="1">
    <citation type="submission" date="2020-08" db="EMBL/GenBank/DDBJ databases">
        <title>Sequencing the genomes of 1000 actinobacteria strains.</title>
        <authorList>
            <person name="Klenk H.-P."/>
        </authorList>
    </citation>
    <scope>NUCLEOTIDE SEQUENCE [LARGE SCALE GENOMIC DNA]</scope>
    <source>
        <strain evidence="3 4">DSM 45582</strain>
    </source>
</reference>
<comment type="caution">
    <text evidence="3">The sequence shown here is derived from an EMBL/GenBank/DDBJ whole genome shotgun (WGS) entry which is preliminary data.</text>
</comment>
<dbReference type="Proteomes" id="UP000580474">
    <property type="component" value="Unassembled WGS sequence"/>
</dbReference>
<dbReference type="SMART" id="SM00530">
    <property type="entry name" value="HTH_XRE"/>
    <property type="match status" value="1"/>
</dbReference>
<dbReference type="InterPro" id="IPR001387">
    <property type="entry name" value="Cro/C1-type_HTH"/>
</dbReference>
<dbReference type="InterPro" id="IPR010982">
    <property type="entry name" value="Lambda_DNA-bd_dom_sf"/>
</dbReference>
<dbReference type="Gene3D" id="1.10.260.40">
    <property type="entry name" value="lambda repressor-like DNA-binding domains"/>
    <property type="match status" value="1"/>
</dbReference>
<organism evidence="3 4">
    <name type="scientific">Saccharopolyspora gloriosae</name>
    <dbReference type="NCBI Taxonomy" id="455344"/>
    <lineage>
        <taxon>Bacteria</taxon>
        <taxon>Bacillati</taxon>
        <taxon>Actinomycetota</taxon>
        <taxon>Actinomycetes</taxon>
        <taxon>Pseudonocardiales</taxon>
        <taxon>Pseudonocardiaceae</taxon>
        <taxon>Saccharopolyspora</taxon>
    </lineage>
</organism>